<dbReference type="RefSeq" id="WP_340331830.1">
    <property type="nucleotide sequence ID" value="NZ_JAZHOF010000010.1"/>
</dbReference>
<dbReference type="GO" id="GO:0016747">
    <property type="term" value="F:acyltransferase activity, transferring groups other than amino-acyl groups"/>
    <property type="evidence" value="ECO:0007669"/>
    <property type="project" value="InterPro"/>
</dbReference>
<dbReference type="PROSITE" id="PS51186">
    <property type="entry name" value="GNAT"/>
    <property type="match status" value="1"/>
</dbReference>
<dbReference type="InterPro" id="IPR000182">
    <property type="entry name" value="GNAT_dom"/>
</dbReference>
<dbReference type="PANTHER" id="PTHR31435:SF10">
    <property type="entry name" value="BSR4717 PROTEIN"/>
    <property type="match status" value="1"/>
</dbReference>
<proteinExistence type="predicted"/>
<accession>A0AAW9RYW4</accession>
<evidence type="ECO:0000259" key="1">
    <source>
        <dbReference type="PROSITE" id="PS51186"/>
    </source>
</evidence>
<dbReference type="PANTHER" id="PTHR31435">
    <property type="entry name" value="PROTEIN NATD1"/>
    <property type="match status" value="1"/>
</dbReference>
<name>A0AAW9RYW4_9HYPH</name>
<dbReference type="Pfam" id="PF14542">
    <property type="entry name" value="Acetyltransf_CG"/>
    <property type="match status" value="1"/>
</dbReference>
<dbReference type="CDD" id="cd04301">
    <property type="entry name" value="NAT_SF"/>
    <property type="match status" value="1"/>
</dbReference>
<dbReference type="Gene3D" id="3.40.630.30">
    <property type="match status" value="1"/>
</dbReference>
<protein>
    <submittedName>
        <fullName evidence="3">GNAT family N-acetyltransferase</fullName>
        <ecNumber evidence="3">2.3.1.-</ecNumber>
    </submittedName>
</protein>
<sequence length="97" mass="10826">MDEPVDIALEDGASKGRYVARIEGAPDAEMTFSRGNPHLVIIDHTEVPDEMRGKGVGKALVERIVADAREKNFKIIPLCPFARATFERHPDWRDVLA</sequence>
<feature type="domain" description="N-acetyltransferase" evidence="2">
    <location>
        <begin position="10"/>
        <end position="97"/>
    </location>
</feature>
<dbReference type="PROSITE" id="PS51729">
    <property type="entry name" value="GNAT_YJDJ"/>
    <property type="match status" value="1"/>
</dbReference>
<evidence type="ECO:0000313" key="4">
    <source>
        <dbReference type="Proteomes" id="UP001378188"/>
    </source>
</evidence>
<dbReference type="EMBL" id="JAZHOF010000010">
    <property type="protein sequence ID" value="MEJ8574129.1"/>
    <property type="molecule type" value="Genomic_DNA"/>
</dbReference>
<feature type="domain" description="N-acetyltransferase" evidence="1">
    <location>
        <begin position="1"/>
        <end position="97"/>
    </location>
</feature>
<keyword evidence="4" id="KW-1185">Reference proteome</keyword>
<dbReference type="AlphaFoldDB" id="A0AAW9RYW4"/>
<dbReference type="SUPFAM" id="SSF55729">
    <property type="entry name" value="Acyl-CoA N-acyltransferases (Nat)"/>
    <property type="match status" value="1"/>
</dbReference>
<organism evidence="3 4">
    <name type="scientific">Microbaculum marinum</name>
    <dbReference type="NCBI Taxonomy" id="1764581"/>
    <lineage>
        <taxon>Bacteria</taxon>
        <taxon>Pseudomonadati</taxon>
        <taxon>Pseudomonadota</taxon>
        <taxon>Alphaproteobacteria</taxon>
        <taxon>Hyphomicrobiales</taxon>
        <taxon>Tepidamorphaceae</taxon>
        <taxon>Microbaculum</taxon>
    </lineage>
</organism>
<dbReference type="EC" id="2.3.1.-" evidence="3"/>
<keyword evidence="3" id="KW-0012">Acyltransferase</keyword>
<dbReference type="InterPro" id="IPR016181">
    <property type="entry name" value="Acyl_CoA_acyltransferase"/>
</dbReference>
<dbReference type="InterPro" id="IPR031165">
    <property type="entry name" value="GNAT_YJDJ"/>
</dbReference>
<comment type="caution">
    <text evidence="3">The sequence shown here is derived from an EMBL/GenBank/DDBJ whole genome shotgun (WGS) entry which is preliminary data.</text>
</comment>
<evidence type="ECO:0000259" key="2">
    <source>
        <dbReference type="PROSITE" id="PS51729"/>
    </source>
</evidence>
<dbReference type="Proteomes" id="UP001378188">
    <property type="component" value="Unassembled WGS sequence"/>
</dbReference>
<evidence type="ECO:0000313" key="3">
    <source>
        <dbReference type="EMBL" id="MEJ8574129.1"/>
    </source>
</evidence>
<dbReference type="InterPro" id="IPR045057">
    <property type="entry name" value="Gcn5-rel_NAT"/>
</dbReference>
<reference evidence="3 4" key="1">
    <citation type="submission" date="2024-02" db="EMBL/GenBank/DDBJ databases">
        <title>Genome analysis and characterization of Microbaculum marinisediminis sp. nov., isolated from marine sediment.</title>
        <authorList>
            <person name="Du Z.-J."/>
            <person name="Ye Y.-Q."/>
            <person name="Zhang Z.-R."/>
            <person name="Yuan S.-M."/>
            <person name="Zhang X.-Y."/>
        </authorList>
    </citation>
    <scope>NUCLEOTIDE SEQUENCE [LARGE SCALE GENOMIC DNA]</scope>
    <source>
        <strain evidence="3 4">SDUM1044001</strain>
    </source>
</reference>
<gene>
    <name evidence="3" type="ORF">V3328_21770</name>
</gene>
<keyword evidence="3" id="KW-0808">Transferase</keyword>